<dbReference type="Pfam" id="PF16256">
    <property type="entry name" value="DUF4911"/>
    <property type="match status" value="1"/>
</dbReference>
<dbReference type="AlphaFoldDB" id="A0A9W6D3Z8"/>
<proteinExistence type="predicted"/>
<dbReference type="Proteomes" id="UP001144372">
    <property type="component" value="Unassembled WGS sequence"/>
</dbReference>
<comment type="caution">
    <text evidence="1">The sequence shown here is derived from an EMBL/GenBank/DDBJ whole genome shotgun (WGS) entry which is preliminary data.</text>
</comment>
<name>A0A9W6D3Z8_9BACT</name>
<organism evidence="1 2">
    <name type="scientific">Desulforhabdus amnigena</name>
    <dbReference type="NCBI Taxonomy" id="40218"/>
    <lineage>
        <taxon>Bacteria</taxon>
        <taxon>Pseudomonadati</taxon>
        <taxon>Thermodesulfobacteriota</taxon>
        <taxon>Syntrophobacteria</taxon>
        <taxon>Syntrophobacterales</taxon>
        <taxon>Syntrophobacteraceae</taxon>
        <taxon>Desulforhabdus</taxon>
    </lineage>
</organism>
<dbReference type="RefSeq" id="WP_281793410.1">
    <property type="nucleotide sequence ID" value="NZ_BSDR01000001.1"/>
</dbReference>
<accession>A0A9W6D3Z8</accession>
<evidence type="ECO:0000313" key="2">
    <source>
        <dbReference type="Proteomes" id="UP001144372"/>
    </source>
</evidence>
<dbReference type="EMBL" id="BSDR01000001">
    <property type="protein sequence ID" value="GLI34148.1"/>
    <property type="molecule type" value="Genomic_DNA"/>
</dbReference>
<sequence length="111" mass="12582">MSGIPDKCVVRHMILPPFQIHYLRFILEAYEGIGIVTTLDPRLGLIQLRIAPGCEEEIDRILEAEKEQLQWRGVALEEDFPSQLLFEEICILEPFSSNRTPQTKASSASSP</sequence>
<gene>
    <name evidence="1" type="ORF">DAMNIGENAA_15810</name>
</gene>
<protein>
    <recommendedName>
        <fullName evidence="3">DUF4911 domain-containing protein</fullName>
    </recommendedName>
</protein>
<reference evidence="1" key="1">
    <citation type="submission" date="2022-12" db="EMBL/GenBank/DDBJ databases">
        <title>Reference genome sequencing for broad-spectrum identification of bacterial and archaeal isolates by mass spectrometry.</title>
        <authorList>
            <person name="Sekiguchi Y."/>
            <person name="Tourlousse D.M."/>
        </authorList>
    </citation>
    <scope>NUCLEOTIDE SEQUENCE</scope>
    <source>
        <strain evidence="1">ASRB1</strain>
    </source>
</reference>
<evidence type="ECO:0008006" key="3">
    <source>
        <dbReference type="Google" id="ProtNLM"/>
    </source>
</evidence>
<keyword evidence="2" id="KW-1185">Reference proteome</keyword>
<evidence type="ECO:0000313" key="1">
    <source>
        <dbReference type="EMBL" id="GLI34148.1"/>
    </source>
</evidence>
<dbReference type="InterPro" id="IPR032587">
    <property type="entry name" value="DUF4911"/>
</dbReference>